<feature type="signal peptide" evidence="2">
    <location>
        <begin position="1"/>
        <end position="23"/>
    </location>
</feature>
<evidence type="ECO:0000256" key="2">
    <source>
        <dbReference type="SAM" id="SignalP"/>
    </source>
</evidence>
<sequence>MCSRHTLLRIITIRLERSAVVWAAAIRLYRCISTRMCQRTVQRWLDLRRLYCSHPSKCVTISNGSNNLWNSSARDRSNSNSYSSRS</sequence>
<evidence type="ECO:0000256" key="1">
    <source>
        <dbReference type="SAM" id="MobiDB-lite"/>
    </source>
</evidence>
<dbReference type="EMBL" id="GGFM01010870">
    <property type="protein sequence ID" value="MBW31621.1"/>
    <property type="molecule type" value="Transcribed_RNA"/>
</dbReference>
<reference evidence="3" key="1">
    <citation type="submission" date="2018-01" db="EMBL/GenBank/DDBJ databases">
        <title>An insight into the sialome of Amazonian anophelines.</title>
        <authorList>
            <person name="Ribeiro J.M."/>
            <person name="Scarpassa V."/>
            <person name="Calvo E."/>
        </authorList>
    </citation>
    <scope>NUCLEOTIDE SEQUENCE</scope>
    <source>
        <tissue evidence="3">Salivary glands</tissue>
    </source>
</reference>
<keyword evidence="2" id="KW-0732">Signal</keyword>
<dbReference type="AlphaFoldDB" id="A0A2M3ZSV2"/>
<feature type="chain" id="PRO_5014882489" evidence="2">
    <location>
        <begin position="24"/>
        <end position="86"/>
    </location>
</feature>
<organism evidence="3">
    <name type="scientific">Anopheles braziliensis</name>
    <dbReference type="NCBI Taxonomy" id="58242"/>
    <lineage>
        <taxon>Eukaryota</taxon>
        <taxon>Metazoa</taxon>
        <taxon>Ecdysozoa</taxon>
        <taxon>Arthropoda</taxon>
        <taxon>Hexapoda</taxon>
        <taxon>Insecta</taxon>
        <taxon>Pterygota</taxon>
        <taxon>Neoptera</taxon>
        <taxon>Endopterygota</taxon>
        <taxon>Diptera</taxon>
        <taxon>Nematocera</taxon>
        <taxon>Culicoidea</taxon>
        <taxon>Culicidae</taxon>
        <taxon>Anophelinae</taxon>
        <taxon>Anopheles</taxon>
    </lineage>
</organism>
<evidence type="ECO:0000313" key="3">
    <source>
        <dbReference type="EMBL" id="MBW31621.1"/>
    </source>
</evidence>
<name>A0A2M3ZSV2_9DIPT</name>
<protein>
    <submittedName>
        <fullName evidence="3">Putative secreted peptide</fullName>
    </submittedName>
</protein>
<accession>A0A2M3ZSV2</accession>
<feature type="region of interest" description="Disordered" evidence="1">
    <location>
        <begin position="62"/>
        <end position="86"/>
    </location>
</feature>
<proteinExistence type="predicted"/>